<gene>
    <name evidence="2" type="ORF">Q764_10000</name>
</gene>
<reference evidence="2 3" key="1">
    <citation type="submission" date="2013-09" db="EMBL/GenBank/DDBJ databases">
        <authorList>
            <person name="Zeng Z."/>
            <person name="Chen C."/>
        </authorList>
    </citation>
    <scope>NUCLEOTIDE SEQUENCE [LARGE SCALE GENOMIC DNA]</scope>
    <source>
        <strain evidence="2 3">GH29-5</strain>
    </source>
</reference>
<evidence type="ECO:0000313" key="3">
    <source>
        <dbReference type="Proteomes" id="UP000030121"/>
    </source>
</evidence>
<proteinExistence type="predicted"/>
<dbReference type="Pfam" id="PF17820">
    <property type="entry name" value="PDZ_6"/>
    <property type="match status" value="1"/>
</dbReference>
<dbReference type="STRING" id="1121899.GCA_000430025_02222"/>
<organism evidence="2 3">
    <name type="scientific">Flavobacterium suncheonense GH29-5 = DSM 17707</name>
    <dbReference type="NCBI Taxonomy" id="1121899"/>
    <lineage>
        <taxon>Bacteria</taxon>
        <taxon>Pseudomonadati</taxon>
        <taxon>Bacteroidota</taxon>
        <taxon>Flavobacteriia</taxon>
        <taxon>Flavobacteriales</taxon>
        <taxon>Flavobacteriaceae</taxon>
        <taxon>Flavobacterium</taxon>
    </lineage>
</organism>
<protein>
    <recommendedName>
        <fullName evidence="1">PDZ domain-containing protein</fullName>
    </recommendedName>
</protein>
<dbReference type="InterPro" id="IPR041489">
    <property type="entry name" value="PDZ_6"/>
</dbReference>
<dbReference type="AlphaFoldDB" id="A0A0A2M9I4"/>
<feature type="domain" description="PDZ" evidence="1">
    <location>
        <begin position="370"/>
        <end position="411"/>
    </location>
</feature>
<dbReference type="InterPro" id="IPR001478">
    <property type="entry name" value="PDZ"/>
</dbReference>
<keyword evidence="3" id="KW-1185">Reference proteome</keyword>
<dbReference type="InterPro" id="IPR036034">
    <property type="entry name" value="PDZ_sf"/>
</dbReference>
<sequence>MRIVYFLWFFFISVFAYGQKGFQWESEKDKIVIPFTFVDNLIIIPMEINNTKLNMLLDSGSEPSLLFSFPENDSIQLFNTRKIKISGLGNEEIAEGIFSENNVAKVGGDYVQKGFNLLIILDENLNFSSRIGIPVNGILGYSFFTNHVVQIDYVRKKITLYRDKKVLESKKMKSFTRFPITIVKDRPYLDVKTKLDQKEHNLKLLIDTGLGDGLWLFENDSIKANDKYFNDVLGEGIGGTVLGKKSRLDEIEFSKFKLNSPLVSYPDTASYKQLRLINKRNGSIGGGILKRFTIFLDFQGSQVFLKKNSYYDDPFNYNMSGLEIHHAGVQWVRGELNRDPSAKNALNVNDIIFDKSSLRYQFTLKPIFEIGTIRKDSPADKAGLLVGDVVLRIDGKNISNLSKQRIDQMLQAEDGKFITLDIERKGVEKKVKFQLKKIL</sequence>
<evidence type="ECO:0000313" key="2">
    <source>
        <dbReference type="EMBL" id="KGO88934.1"/>
    </source>
</evidence>
<dbReference type="Gene3D" id="2.30.42.10">
    <property type="match status" value="1"/>
</dbReference>
<dbReference type="eggNOG" id="COG0793">
    <property type="taxonomic scope" value="Bacteria"/>
</dbReference>
<comment type="caution">
    <text evidence="2">The sequence shown here is derived from an EMBL/GenBank/DDBJ whole genome shotgun (WGS) entry which is preliminary data.</text>
</comment>
<dbReference type="SMART" id="SM00228">
    <property type="entry name" value="PDZ"/>
    <property type="match status" value="1"/>
</dbReference>
<dbReference type="InterPro" id="IPR021109">
    <property type="entry name" value="Peptidase_aspartic_dom_sf"/>
</dbReference>
<dbReference type="OrthoDB" id="3521766at2"/>
<name>A0A0A2M9I4_9FLAO</name>
<dbReference type="RefSeq" id="WP_026980642.1">
    <property type="nucleotide sequence ID" value="NZ_AUCZ01000011.1"/>
</dbReference>
<accession>A0A0A2M9I4</accession>
<evidence type="ECO:0000259" key="1">
    <source>
        <dbReference type="PROSITE" id="PS50106"/>
    </source>
</evidence>
<dbReference type="PROSITE" id="PS50106">
    <property type="entry name" value="PDZ"/>
    <property type="match status" value="1"/>
</dbReference>
<dbReference type="Proteomes" id="UP000030121">
    <property type="component" value="Unassembled WGS sequence"/>
</dbReference>
<dbReference type="Gene3D" id="2.40.70.10">
    <property type="entry name" value="Acid Proteases"/>
    <property type="match status" value="1"/>
</dbReference>
<dbReference type="SUPFAM" id="SSF50156">
    <property type="entry name" value="PDZ domain-like"/>
    <property type="match status" value="1"/>
</dbReference>
<dbReference type="EMBL" id="JRLW01000013">
    <property type="protein sequence ID" value="KGO88934.1"/>
    <property type="molecule type" value="Genomic_DNA"/>
</dbReference>